<evidence type="ECO:0000256" key="1">
    <source>
        <dbReference type="SAM" id="Phobius"/>
    </source>
</evidence>
<organism evidence="2 3">
    <name type="scientific">Candidatus Nitrosotenuis uzonensis</name>
    <dbReference type="NCBI Taxonomy" id="1407055"/>
    <lineage>
        <taxon>Archaea</taxon>
        <taxon>Nitrososphaerota</taxon>
        <taxon>Candidatus Nitrosotenuis</taxon>
    </lineage>
</organism>
<comment type="caution">
    <text evidence="2">The sequence shown here is derived from an EMBL/GenBank/DDBJ whole genome shotgun (WGS) entry which is preliminary data.</text>
</comment>
<name>A0A812EZ57_9ARCH</name>
<dbReference type="EMBL" id="CAJNAQ010000002">
    <property type="protein sequence ID" value="CAE6486255.1"/>
    <property type="molecule type" value="Genomic_DNA"/>
</dbReference>
<gene>
    <name evidence="2" type="ORF">NUZ5A_20111</name>
</gene>
<dbReference type="RefSeq" id="WP_205097723.1">
    <property type="nucleotide sequence ID" value="NZ_CAJNAQ010000002.1"/>
</dbReference>
<dbReference type="AlphaFoldDB" id="A0A812EZ57"/>
<evidence type="ECO:0000313" key="2">
    <source>
        <dbReference type="EMBL" id="CAE6486255.1"/>
    </source>
</evidence>
<proteinExistence type="predicted"/>
<keyword evidence="1" id="KW-1133">Transmembrane helix</keyword>
<protein>
    <submittedName>
        <fullName evidence="2">Uncharacterized protein</fullName>
    </submittedName>
</protein>
<accession>A0A812EZ57</accession>
<feature type="transmembrane region" description="Helical" evidence="1">
    <location>
        <begin position="190"/>
        <end position="209"/>
    </location>
</feature>
<evidence type="ECO:0000313" key="3">
    <source>
        <dbReference type="Proteomes" id="UP000655759"/>
    </source>
</evidence>
<reference evidence="2" key="1">
    <citation type="submission" date="2021-02" db="EMBL/GenBank/DDBJ databases">
        <authorList>
            <person name="Han P."/>
        </authorList>
    </citation>
    <scope>NUCLEOTIDE SEQUENCE</scope>
    <source>
        <strain evidence="2">Candidatus Nitrosotenuis uzonensis 5A</strain>
    </source>
</reference>
<sequence length="212" mass="22736">MRIIFTVFLVTVSLMMWFVPAFAHKTVTVEQYEIEVGWKDEPPLAGQQNAVFFSVTVDEGNGVKSGVTNAFKNLEAEVKSGGLTKQLDILSDIKVGNYYAKIIPTKTGSLTIVLKGTLEGIPVNEQVTIEDVESIDLLAFPPSGSSSGQDTDAIKNALSVLQRDMADVKAKIGNVQAPANIDLSRTYDSGVFGIAIGTAGVILAVISMLKRK</sequence>
<keyword evidence="1" id="KW-0472">Membrane</keyword>
<keyword evidence="1" id="KW-0812">Transmembrane</keyword>
<dbReference type="Proteomes" id="UP000655759">
    <property type="component" value="Unassembled WGS sequence"/>
</dbReference>